<evidence type="ECO:0000313" key="1">
    <source>
        <dbReference type="EMBL" id="GFN90846.1"/>
    </source>
</evidence>
<comment type="caution">
    <text evidence="1">The sequence shown here is derived from an EMBL/GenBank/DDBJ whole genome shotgun (WGS) entry which is preliminary data.</text>
</comment>
<dbReference type="Proteomes" id="UP000735302">
    <property type="component" value="Unassembled WGS sequence"/>
</dbReference>
<keyword evidence="2" id="KW-1185">Reference proteome</keyword>
<evidence type="ECO:0000313" key="2">
    <source>
        <dbReference type="Proteomes" id="UP000735302"/>
    </source>
</evidence>
<organism evidence="1 2">
    <name type="scientific">Plakobranchus ocellatus</name>
    <dbReference type="NCBI Taxonomy" id="259542"/>
    <lineage>
        <taxon>Eukaryota</taxon>
        <taxon>Metazoa</taxon>
        <taxon>Spiralia</taxon>
        <taxon>Lophotrochozoa</taxon>
        <taxon>Mollusca</taxon>
        <taxon>Gastropoda</taxon>
        <taxon>Heterobranchia</taxon>
        <taxon>Euthyneura</taxon>
        <taxon>Panpulmonata</taxon>
        <taxon>Sacoglossa</taxon>
        <taxon>Placobranchoidea</taxon>
        <taxon>Plakobranchidae</taxon>
        <taxon>Plakobranchus</taxon>
    </lineage>
</organism>
<accession>A0AAV3Z8K8</accession>
<sequence>MTNRQVIPPHRNDGLELYKVCGRALPSCLMNRTKLLSLITAQLVPLAFCSSIKGFYKEPGWESYNYVSQKLVAAFFGKVVIEHAQRLSSLCGGYMT</sequence>
<protein>
    <submittedName>
        <fullName evidence="1">Uncharacterized protein</fullName>
    </submittedName>
</protein>
<dbReference type="EMBL" id="BLXT01002074">
    <property type="protein sequence ID" value="GFN90846.1"/>
    <property type="molecule type" value="Genomic_DNA"/>
</dbReference>
<reference evidence="1 2" key="1">
    <citation type="journal article" date="2021" name="Elife">
        <title>Chloroplast acquisition without the gene transfer in kleptoplastic sea slugs, Plakobranchus ocellatus.</title>
        <authorList>
            <person name="Maeda T."/>
            <person name="Takahashi S."/>
            <person name="Yoshida T."/>
            <person name="Shimamura S."/>
            <person name="Takaki Y."/>
            <person name="Nagai Y."/>
            <person name="Toyoda A."/>
            <person name="Suzuki Y."/>
            <person name="Arimoto A."/>
            <person name="Ishii H."/>
            <person name="Satoh N."/>
            <person name="Nishiyama T."/>
            <person name="Hasebe M."/>
            <person name="Maruyama T."/>
            <person name="Minagawa J."/>
            <person name="Obokata J."/>
            <person name="Shigenobu S."/>
        </authorList>
    </citation>
    <scope>NUCLEOTIDE SEQUENCE [LARGE SCALE GENOMIC DNA]</scope>
</reference>
<name>A0AAV3Z8K8_9GAST</name>
<dbReference type="AlphaFoldDB" id="A0AAV3Z8K8"/>
<proteinExistence type="predicted"/>
<gene>
    <name evidence="1" type="ORF">PoB_001735200</name>
</gene>